<sequence length="201" mass="23347">MSYGQPKKTTMRQLITIFSIVLTFTSCNGQEQQVEELKLSDFKFESIFGTTTSEPKSTYCLLGTGFFRTPRSDDSDSLITSWINEHPKAVVIPVSAFGPVEIKAPESKMKYCWIIDQQDTLNNYLIRKGCFPGGTMIKPKTWDEMEKWEKELYEDSDEKMNVQVFVDKADYDRFIEQIKTAELFAKEKELGIWKEKEIEEE</sequence>
<organism evidence="1 2">
    <name type="scientific">Algoriphagus zhangzhouensis</name>
    <dbReference type="NCBI Taxonomy" id="1073327"/>
    <lineage>
        <taxon>Bacteria</taxon>
        <taxon>Pseudomonadati</taxon>
        <taxon>Bacteroidota</taxon>
        <taxon>Cytophagia</taxon>
        <taxon>Cytophagales</taxon>
        <taxon>Cyclobacteriaceae</taxon>
        <taxon>Algoriphagus</taxon>
    </lineage>
</organism>
<dbReference type="PROSITE" id="PS51257">
    <property type="entry name" value="PROKAR_LIPOPROTEIN"/>
    <property type="match status" value="1"/>
</dbReference>
<evidence type="ECO:0000313" key="1">
    <source>
        <dbReference type="EMBL" id="SHO63889.1"/>
    </source>
</evidence>
<proteinExistence type="predicted"/>
<dbReference type="EMBL" id="FRXN01000004">
    <property type="protein sequence ID" value="SHO63889.1"/>
    <property type="molecule type" value="Genomic_DNA"/>
</dbReference>
<name>A0A1M7ZGF4_9BACT</name>
<dbReference type="Proteomes" id="UP000184609">
    <property type="component" value="Unassembled WGS sequence"/>
</dbReference>
<evidence type="ECO:0000313" key="2">
    <source>
        <dbReference type="Proteomes" id="UP000184609"/>
    </source>
</evidence>
<keyword evidence="2" id="KW-1185">Reference proteome</keyword>
<dbReference type="AlphaFoldDB" id="A0A1M7ZGF4"/>
<protein>
    <recommendedName>
        <fullName evidence="3">Endonuclease YncB, thermonuclease family</fullName>
    </recommendedName>
</protein>
<accession>A0A1M7ZGF4</accession>
<evidence type="ECO:0008006" key="3">
    <source>
        <dbReference type="Google" id="ProtNLM"/>
    </source>
</evidence>
<gene>
    <name evidence="1" type="ORF">SAMN04488108_3055</name>
</gene>
<reference evidence="2" key="1">
    <citation type="submission" date="2016-12" db="EMBL/GenBank/DDBJ databases">
        <authorList>
            <person name="Varghese N."/>
            <person name="Submissions S."/>
        </authorList>
    </citation>
    <scope>NUCLEOTIDE SEQUENCE [LARGE SCALE GENOMIC DNA]</scope>
    <source>
        <strain evidence="2">DSM 25035</strain>
    </source>
</reference>